<comment type="caution">
    <text evidence="1">The sequence shown here is derived from an EMBL/GenBank/DDBJ whole genome shotgun (WGS) entry which is preliminary data.</text>
</comment>
<sequence>MNETSKVSVLMVFASLWRARFNRGPLEVLLRAPELRRPTP</sequence>
<dbReference type="AlphaFoldDB" id="A0A839FUL6"/>
<name>A0A839FUL6_9MICC</name>
<reference evidence="1 2" key="1">
    <citation type="submission" date="2020-08" db="EMBL/GenBank/DDBJ databases">
        <title>Sequencing the genomes of 1000 actinobacteria strains.</title>
        <authorList>
            <person name="Klenk H.-P."/>
        </authorList>
    </citation>
    <scope>NUCLEOTIDE SEQUENCE [LARGE SCALE GENOMIC DNA]</scope>
    <source>
        <strain evidence="1 2">DSM 19081</strain>
    </source>
</reference>
<gene>
    <name evidence="1" type="ORF">HNR24_002204</name>
</gene>
<protein>
    <submittedName>
        <fullName evidence="1">Putative membrane protein YeiB</fullName>
    </submittedName>
</protein>
<accession>A0A839FUL6</accession>
<dbReference type="RefSeq" id="WP_146131189.1">
    <property type="nucleotide sequence ID" value="NZ_BAAAKT010000004.1"/>
</dbReference>
<dbReference type="Proteomes" id="UP000546252">
    <property type="component" value="Unassembled WGS sequence"/>
</dbReference>
<proteinExistence type="predicted"/>
<evidence type="ECO:0000313" key="1">
    <source>
        <dbReference type="EMBL" id="MBA8922271.1"/>
    </source>
</evidence>
<dbReference type="EMBL" id="JACJIH010000001">
    <property type="protein sequence ID" value="MBA8922271.1"/>
    <property type="molecule type" value="Genomic_DNA"/>
</dbReference>
<evidence type="ECO:0000313" key="2">
    <source>
        <dbReference type="Proteomes" id="UP000546252"/>
    </source>
</evidence>
<organism evidence="1 2">
    <name type="scientific">Nesterenkonia jeotgali</name>
    <dbReference type="NCBI Taxonomy" id="317018"/>
    <lineage>
        <taxon>Bacteria</taxon>
        <taxon>Bacillati</taxon>
        <taxon>Actinomycetota</taxon>
        <taxon>Actinomycetes</taxon>
        <taxon>Micrococcales</taxon>
        <taxon>Micrococcaceae</taxon>
        <taxon>Nesterenkonia</taxon>
    </lineage>
</organism>